<dbReference type="AlphaFoldDB" id="A0A1I5B964"/>
<accession>A0A1I5B964</accession>
<sequence>MATKVLKFSDIKSGWYISYFFMTEADYGYTATIHDDNTTYKSWTKPDEGAGTLHRHADTFQYTGSDGALKCTVECPDSNRLDNSWNEGTIQPSSGFPILGRDYCAAFEDYGGSIDFNDFFVCLVGWSHEG</sequence>
<name>A0A1I5B964_9GAMM</name>
<proteinExistence type="predicted"/>
<dbReference type="STRING" id="53341.SAMN05421579_11655"/>
<dbReference type="OrthoDB" id="6443758at2"/>
<reference evidence="2" key="1">
    <citation type="submission" date="2016-10" db="EMBL/GenBank/DDBJ databases">
        <authorList>
            <person name="Varghese N."/>
            <person name="Submissions S."/>
        </authorList>
    </citation>
    <scope>NUCLEOTIDE SEQUENCE [LARGE SCALE GENOMIC DNA]</scope>
    <source>
        <strain evidence="2">DSM 16522</strain>
    </source>
</reference>
<organism evidence="1 2">
    <name type="scientific">Xenorhabdus japonica</name>
    <dbReference type="NCBI Taxonomy" id="53341"/>
    <lineage>
        <taxon>Bacteria</taxon>
        <taxon>Pseudomonadati</taxon>
        <taxon>Pseudomonadota</taxon>
        <taxon>Gammaproteobacteria</taxon>
        <taxon>Enterobacterales</taxon>
        <taxon>Morganellaceae</taxon>
        <taxon>Xenorhabdus</taxon>
    </lineage>
</organism>
<keyword evidence="2" id="KW-1185">Reference proteome</keyword>
<evidence type="ECO:0000313" key="1">
    <source>
        <dbReference type="EMBL" id="SFN71059.1"/>
    </source>
</evidence>
<gene>
    <name evidence="1" type="ORF">SAMN05421579_11655</name>
</gene>
<evidence type="ECO:0000313" key="2">
    <source>
        <dbReference type="Proteomes" id="UP000199011"/>
    </source>
</evidence>
<protein>
    <submittedName>
        <fullName evidence="1">Uncharacterized protein</fullName>
    </submittedName>
</protein>
<dbReference type="Proteomes" id="UP000199011">
    <property type="component" value="Unassembled WGS sequence"/>
</dbReference>
<dbReference type="EMBL" id="FOVO01000016">
    <property type="protein sequence ID" value="SFN71059.1"/>
    <property type="molecule type" value="Genomic_DNA"/>
</dbReference>
<dbReference type="RefSeq" id="WP_092519312.1">
    <property type="nucleotide sequence ID" value="NZ_CAWRAH010000031.1"/>
</dbReference>